<evidence type="ECO:0000313" key="1">
    <source>
        <dbReference type="EMBL" id="KAF2441555.1"/>
    </source>
</evidence>
<dbReference type="Proteomes" id="UP000799764">
    <property type="component" value="Unassembled WGS sequence"/>
</dbReference>
<keyword evidence="2" id="KW-1185">Reference proteome</keyword>
<comment type="caution">
    <text evidence="1">The sequence shown here is derived from an EMBL/GenBank/DDBJ whole genome shotgun (WGS) entry which is preliminary data.</text>
</comment>
<reference evidence="1" key="1">
    <citation type="journal article" date="2020" name="Stud. Mycol.">
        <title>101 Dothideomycetes genomes: a test case for predicting lifestyles and emergence of pathogens.</title>
        <authorList>
            <person name="Haridas S."/>
            <person name="Albert R."/>
            <person name="Binder M."/>
            <person name="Bloem J."/>
            <person name="Labutti K."/>
            <person name="Salamov A."/>
            <person name="Andreopoulos B."/>
            <person name="Baker S."/>
            <person name="Barry K."/>
            <person name="Bills G."/>
            <person name="Bluhm B."/>
            <person name="Cannon C."/>
            <person name="Castanera R."/>
            <person name="Culley D."/>
            <person name="Daum C."/>
            <person name="Ezra D."/>
            <person name="Gonzalez J."/>
            <person name="Henrissat B."/>
            <person name="Kuo A."/>
            <person name="Liang C."/>
            <person name="Lipzen A."/>
            <person name="Lutzoni F."/>
            <person name="Magnuson J."/>
            <person name="Mondo S."/>
            <person name="Nolan M."/>
            <person name="Ohm R."/>
            <person name="Pangilinan J."/>
            <person name="Park H.-J."/>
            <person name="Ramirez L."/>
            <person name="Alfaro M."/>
            <person name="Sun H."/>
            <person name="Tritt A."/>
            <person name="Yoshinaga Y."/>
            <person name="Zwiers L.-H."/>
            <person name="Turgeon B."/>
            <person name="Goodwin S."/>
            <person name="Spatafora J."/>
            <person name="Crous P."/>
            <person name="Grigoriev I."/>
        </authorList>
    </citation>
    <scope>NUCLEOTIDE SEQUENCE</scope>
    <source>
        <strain evidence="1">CBS 690.94</strain>
    </source>
</reference>
<organism evidence="1 2">
    <name type="scientific">Karstenula rhodostoma CBS 690.94</name>
    <dbReference type="NCBI Taxonomy" id="1392251"/>
    <lineage>
        <taxon>Eukaryota</taxon>
        <taxon>Fungi</taxon>
        <taxon>Dikarya</taxon>
        <taxon>Ascomycota</taxon>
        <taxon>Pezizomycotina</taxon>
        <taxon>Dothideomycetes</taxon>
        <taxon>Pleosporomycetidae</taxon>
        <taxon>Pleosporales</taxon>
        <taxon>Massarineae</taxon>
        <taxon>Didymosphaeriaceae</taxon>
        <taxon>Karstenula</taxon>
    </lineage>
</organism>
<dbReference type="EMBL" id="MU001505">
    <property type="protein sequence ID" value="KAF2441555.1"/>
    <property type="molecule type" value="Genomic_DNA"/>
</dbReference>
<sequence length="104" mass="11500">MSVSIMIVALPSMRSFLRRGSLFSSRKTYGSSSSRTGYGVQTPIVTFGTAGRRKPQTDDILDDSGSEVELNTITRKDVIYETKQVSVQFSNSLDEPDFSKARNP</sequence>
<accession>A0A9P4PCM9</accession>
<evidence type="ECO:0000313" key="2">
    <source>
        <dbReference type="Proteomes" id="UP000799764"/>
    </source>
</evidence>
<protein>
    <submittedName>
        <fullName evidence="1">Uncharacterized protein</fullName>
    </submittedName>
</protein>
<name>A0A9P4PCM9_9PLEO</name>
<dbReference type="AlphaFoldDB" id="A0A9P4PCM9"/>
<proteinExistence type="predicted"/>
<gene>
    <name evidence="1" type="ORF">P171DRAFT_434215</name>
</gene>